<gene>
    <name evidence="1" type="ORF">HOLleu_36704</name>
</gene>
<dbReference type="PANTHER" id="PTHR46704:SF9">
    <property type="entry name" value="BHLH DOMAIN-CONTAINING PROTEIN"/>
    <property type="match status" value="1"/>
</dbReference>
<dbReference type="OrthoDB" id="7303603at2759"/>
<reference evidence="1" key="1">
    <citation type="submission" date="2021-10" db="EMBL/GenBank/DDBJ databases">
        <title>Tropical sea cucumber genome reveals ecological adaptation and Cuvierian tubules defense mechanism.</title>
        <authorList>
            <person name="Chen T."/>
        </authorList>
    </citation>
    <scope>NUCLEOTIDE SEQUENCE</scope>
    <source>
        <strain evidence="1">Nanhai2018</strain>
        <tissue evidence="1">Muscle</tissue>
    </source>
</reference>
<dbReference type="EMBL" id="JAIZAY010000019">
    <property type="protein sequence ID" value="KAJ8024077.1"/>
    <property type="molecule type" value="Genomic_DNA"/>
</dbReference>
<comment type="caution">
    <text evidence="1">The sequence shown here is derived from an EMBL/GenBank/DDBJ whole genome shotgun (WGS) entry which is preliminary data.</text>
</comment>
<accession>A0A9Q1BGT8</accession>
<name>A0A9Q1BGT8_HOLLE</name>
<proteinExistence type="predicted"/>
<protein>
    <submittedName>
        <fullName evidence="1">Uncharacterized protein</fullName>
    </submittedName>
</protein>
<keyword evidence="2" id="KW-1185">Reference proteome</keyword>
<organism evidence="1 2">
    <name type="scientific">Holothuria leucospilota</name>
    <name type="common">Black long sea cucumber</name>
    <name type="synonym">Mertensiothuria leucospilota</name>
    <dbReference type="NCBI Taxonomy" id="206669"/>
    <lineage>
        <taxon>Eukaryota</taxon>
        <taxon>Metazoa</taxon>
        <taxon>Echinodermata</taxon>
        <taxon>Eleutherozoa</taxon>
        <taxon>Echinozoa</taxon>
        <taxon>Holothuroidea</taxon>
        <taxon>Aspidochirotacea</taxon>
        <taxon>Aspidochirotida</taxon>
        <taxon>Holothuriidae</taxon>
        <taxon>Holothuria</taxon>
    </lineage>
</organism>
<evidence type="ECO:0000313" key="1">
    <source>
        <dbReference type="EMBL" id="KAJ8024077.1"/>
    </source>
</evidence>
<sequence>MHISSCWHIKNIWEDRPQVYYRKKTGSRQTEKLTQCLTRDAERRLKAAAEKKNDDRLLLQIREVPPHCKEAFNELAREVETNVIMKGEVVKMSKLRERFMDLVAAKGSTLAQFRSEKLKKKLISRFGRKIAFLASKETYKISQGDTSAESEVDVEDSPPIVNKARELYHAAQLLRQTIQSVSGISWPPTSSKLNEESVGALIPSELHNFLAWVISPTPIDPNIEQNSKVDLPQAVSVRVSAVAQDILFTYHRGRILTPKHVALGVSARHLTKNAQLLSIMNKFGHSVSHTFLQELDTTVAQKVVERDIDLPQNIIPRQYTTAVWDNIDLSEETLSGKGTTHFTNGILVQRHSYEPDVPLIEPEVRTGRRSFQAQPQSRFNYFHGKRLGPGIFPLDTSLLREDKSLGKDCQKMDFMWMLLRMSSSELQETDYSRVQTIPSWSGFKCFTEMCCTPTKLSWVSTMHSVKSN</sequence>
<dbReference type="Proteomes" id="UP001152320">
    <property type="component" value="Chromosome 19"/>
</dbReference>
<dbReference type="AlphaFoldDB" id="A0A9Q1BGT8"/>
<evidence type="ECO:0000313" key="2">
    <source>
        <dbReference type="Proteomes" id="UP001152320"/>
    </source>
</evidence>
<dbReference type="PANTHER" id="PTHR46704">
    <property type="entry name" value="CXC DOMAIN-CONTAINING PROTEIN-RELATED"/>
    <property type="match status" value="1"/>
</dbReference>